<dbReference type="Proteomes" id="UP001652625">
    <property type="component" value="Chromosome 05"/>
</dbReference>
<evidence type="ECO:0000256" key="2">
    <source>
        <dbReference type="ARBA" id="ARBA00023157"/>
    </source>
</evidence>
<dbReference type="InterPro" id="IPR052065">
    <property type="entry name" value="Compl_asym_regulator"/>
</dbReference>
<dbReference type="Gene3D" id="2.20.100.10">
    <property type="entry name" value="Thrombospondin type-1 (TSP1) repeat"/>
    <property type="match status" value="7"/>
</dbReference>
<reference evidence="4" key="1">
    <citation type="submission" date="2025-08" db="UniProtKB">
        <authorList>
            <consortium name="RefSeq"/>
        </authorList>
    </citation>
    <scope>IDENTIFICATION</scope>
</reference>
<dbReference type="PANTHER" id="PTHR22906">
    <property type="entry name" value="PROPERDIN"/>
    <property type="match status" value="1"/>
</dbReference>
<keyword evidence="2" id="KW-1015">Disulfide bond</keyword>
<evidence type="ECO:0000256" key="1">
    <source>
        <dbReference type="ARBA" id="ARBA00022737"/>
    </source>
</evidence>
<dbReference type="InterPro" id="IPR000884">
    <property type="entry name" value="TSP1_rpt"/>
</dbReference>
<dbReference type="PANTHER" id="PTHR22906:SF21">
    <property type="entry name" value="SEMA DOMAIN-CONTAINING PROTEIN"/>
    <property type="match status" value="1"/>
</dbReference>
<keyword evidence="1" id="KW-0677">Repeat</keyword>
<evidence type="ECO:0000313" key="3">
    <source>
        <dbReference type="Proteomes" id="UP001652625"/>
    </source>
</evidence>
<dbReference type="SMART" id="SM00209">
    <property type="entry name" value="TSP1"/>
    <property type="match status" value="11"/>
</dbReference>
<evidence type="ECO:0000313" key="4">
    <source>
        <dbReference type="RefSeq" id="XP_065652931.1"/>
    </source>
</evidence>
<organism evidence="3 4">
    <name type="scientific">Hydra vulgaris</name>
    <name type="common">Hydra</name>
    <name type="synonym">Hydra attenuata</name>
    <dbReference type="NCBI Taxonomy" id="6087"/>
    <lineage>
        <taxon>Eukaryota</taxon>
        <taxon>Metazoa</taxon>
        <taxon>Cnidaria</taxon>
        <taxon>Hydrozoa</taxon>
        <taxon>Hydroidolina</taxon>
        <taxon>Anthoathecata</taxon>
        <taxon>Aplanulata</taxon>
        <taxon>Hydridae</taxon>
        <taxon>Hydra</taxon>
    </lineage>
</organism>
<dbReference type="GeneID" id="136071786"/>
<name>A0ABM4BUS2_HYDVU</name>
<protein>
    <submittedName>
        <fullName evidence="4">Uncharacterized protein LOC136071786</fullName>
    </submittedName>
</protein>
<dbReference type="RefSeq" id="XP_065652931.1">
    <property type="nucleotide sequence ID" value="XM_065796859.1"/>
</dbReference>
<sequence>MKLHEGYADAIAMYVKKLKETELYVKINFNHNLSMGWKGHIIEHHLINFLNNIRMPLGIFAEQCSESVHHNMLKTLIYHDLLELIVPASKVFEGNERLPLDILARINQTNLELELKLEEIDTDLEFLGSYVSHSMVIEGKHNLPETLSDQFSVAGDKQKHPSNRKYIIVNLDMTLIDVDRALCLVRNIKRKVIPRLIQILYINSFFVEKIEHNYSTTLNAFYDEFMVSFVLFLYRNQQINIIDIFDGNGYALRLDIFEDFLIVKFIESYSMKTVTNTWNLIEISQKFINNTYEITGAVNGTNQFSKINANGTVFTDIFLYLFSDCIFTRVCNYGYIKMLSIYSETQVIWSQWSEWSQCNASCIITRTRSCSNNQLLNCFGNNTEINSCSNIYQVPLAQWNDWSSCNVSYGNGFMKRTLTCNLSNNKCCSDTYELKECFTSFYLENETQLIKGNLVATLSTLFKEYTVSFEVKLTAIQGGPLSVFHLTTNNDCGTYGYRTPAMWVQTPGTFYICSAVNSINDFCQITKYIELNNWNSIKISQQLLEGKYIYSIEHNCTIIFSQENNDSQEFLNVKVYVSDPWYKVQPGFIRNFKITNGKPAQAAIWSQWNDWSNCNDTYGYMNRTRRCNTQNPSDWCCGDNFDMMACYVLWTQWRTWSSSNGSYELINRTRECNVSNTIDWCYGNRAVIVENSAFWTQWNDWSSCNNTYAIRNRMRTCIVLNVMEWCYSSKSESLEFSEVYLMEDETELSKGNIVAIIKKFKKEFSVYFEILPTVFLNGFHNIIQITTGDNSSNYGYRNPGVWFHEKGTGELMICYDINSTTGNCMNTNPLINKSWSTVRISQMFIEGKYMYSTELNGEMIRREQNSDAREFSNVKVYASNSWNEVQRGFIRNLKIINGNPALWPQCSNWSSCNALLGIKNITFNYETINSKKVCYGLNSEILKCFAFWSQWSIWTSCNATYGFMNRTRDCNISNTLDGCYGNHSEIKQCYAFWSQWSNWTSCNSSHGFTSRTKECNSSTIIDECKGNKFEVMECFAFWSQWSNWTSCNATHGFINRTRECNSSNSIYGCYGNSSDVKECFAFWSKWSNWTGCNSTYGFMNRTRECNISNSINQCYGNDTEVMECFVLWGKWSSWTGCNEFNRFMNRSRECKVLNTKEICFGKNSEVIECPEKWTTWSECSVTCGVGNRSKYSQHETIKLIKVESCNQISCPEDGMWGEWNKLECSNTCGKGIHFLSRSCDNPRPSYNGQDCIGVSNYTEVCDNNIICPLNGSWSFWSPWSLCSQPCGGGLHSRFRSCSNPVSKFGGHDCNGSVEEFTNCTMCNCKSVKLSLKVNFIDEMYNDDWYSKLTSTGSLLLKKKIQDAIAKLYSNRKVNFNVVIHSIDNDP</sequence>
<gene>
    <name evidence="4" type="primary">LOC136071786</name>
</gene>
<dbReference type="Pfam" id="PF00090">
    <property type="entry name" value="TSP_1"/>
    <property type="match status" value="8"/>
</dbReference>
<dbReference type="PROSITE" id="PS50092">
    <property type="entry name" value="TSP1"/>
    <property type="match status" value="4"/>
</dbReference>
<proteinExistence type="predicted"/>
<dbReference type="InterPro" id="IPR036383">
    <property type="entry name" value="TSP1_rpt_sf"/>
</dbReference>
<dbReference type="SUPFAM" id="SSF82895">
    <property type="entry name" value="TSP-1 type 1 repeat"/>
    <property type="match status" value="4"/>
</dbReference>
<keyword evidence="3" id="KW-1185">Reference proteome</keyword>
<accession>A0ABM4BUS2</accession>